<dbReference type="InterPro" id="IPR023299">
    <property type="entry name" value="ATPase_P-typ_cyto_dom_N"/>
</dbReference>
<evidence type="ECO:0000256" key="3">
    <source>
        <dbReference type="ARBA" id="ARBA00006024"/>
    </source>
</evidence>
<dbReference type="InterPro" id="IPR018303">
    <property type="entry name" value="ATPase_P-typ_P_site"/>
</dbReference>
<dbReference type="InterPro" id="IPR021993">
    <property type="entry name" value="ATPase-cat-bd"/>
</dbReference>
<keyword evidence="12 17" id="KW-0472">Membrane</keyword>
<comment type="function">
    <text evidence="13">Probably involved in copper export.</text>
</comment>
<dbReference type="SUPFAM" id="SSF81653">
    <property type="entry name" value="Calcium ATPase, transduction domain A"/>
    <property type="match status" value="1"/>
</dbReference>
<dbReference type="GO" id="GO:0005886">
    <property type="term" value="C:plasma membrane"/>
    <property type="evidence" value="ECO:0007669"/>
    <property type="project" value="UniProtKB-SubCell"/>
</dbReference>
<feature type="transmembrane region" description="Helical" evidence="17">
    <location>
        <begin position="212"/>
        <end position="234"/>
    </location>
</feature>
<evidence type="ECO:0000256" key="14">
    <source>
        <dbReference type="ARBA" id="ARBA00038904"/>
    </source>
</evidence>
<keyword evidence="9 17" id="KW-0067">ATP-binding</keyword>
<dbReference type="InterPro" id="IPR008250">
    <property type="entry name" value="ATPase_P-typ_transduc_dom_A_sf"/>
</dbReference>
<dbReference type="SMART" id="SM00746">
    <property type="entry name" value="TRASH"/>
    <property type="match status" value="1"/>
</dbReference>
<evidence type="ECO:0000256" key="7">
    <source>
        <dbReference type="ARBA" id="ARBA00022723"/>
    </source>
</evidence>
<comment type="similarity">
    <text evidence="3 17">Belongs to the cation transport ATPase (P-type) (TC 3.A.3) family. Type IB subfamily.</text>
</comment>
<keyword evidence="6 17" id="KW-0812">Transmembrane</keyword>
<feature type="transmembrane region" description="Helical" evidence="17">
    <location>
        <begin position="246"/>
        <end position="264"/>
    </location>
</feature>
<dbReference type="SUPFAM" id="SSF56784">
    <property type="entry name" value="HAD-like"/>
    <property type="match status" value="1"/>
</dbReference>
<reference evidence="19 20" key="1">
    <citation type="submission" date="2017-03" db="EMBL/GenBank/DDBJ databases">
        <title>Genomic and clinical evidence uncovers the enterohepatic species Helicobacter valdiviensis as a potential human intestinal pathogen.</title>
        <authorList>
            <person name="Fresia P."/>
            <person name="Jara R."/>
            <person name="Sierra R."/>
            <person name="Ferres I."/>
            <person name="Greif G."/>
            <person name="Iraola G."/>
            <person name="Collado L."/>
        </authorList>
    </citation>
    <scope>NUCLEOTIDE SEQUENCE [LARGE SCALE GENOMIC DNA]</scope>
    <source>
        <strain evidence="19 20">WBE14</strain>
    </source>
</reference>
<dbReference type="EMBL" id="NBIU01000004">
    <property type="protein sequence ID" value="PZT48735.1"/>
    <property type="molecule type" value="Genomic_DNA"/>
</dbReference>
<feature type="transmembrane region" description="Helical" evidence="17">
    <location>
        <begin position="755"/>
        <end position="779"/>
    </location>
</feature>
<evidence type="ECO:0000256" key="9">
    <source>
        <dbReference type="ARBA" id="ARBA00022840"/>
    </source>
</evidence>
<dbReference type="InterPro" id="IPR027256">
    <property type="entry name" value="P-typ_ATPase_IB"/>
</dbReference>
<dbReference type="SUPFAM" id="SSF55008">
    <property type="entry name" value="HMA, heavy metal-associated domain"/>
    <property type="match status" value="1"/>
</dbReference>
<dbReference type="InterPro" id="IPR023298">
    <property type="entry name" value="ATPase_P-typ_TM_dom_sf"/>
</dbReference>
<dbReference type="Pfam" id="PF12156">
    <property type="entry name" value="ATPase-cat_bd"/>
    <property type="match status" value="1"/>
</dbReference>
<dbReference type="GO" id="GO:0043682">
    <property type="term" value="F:P-type divalent copper transporter activity"/>
    <property type="evidence" value="ECO:0007669"/>
    <property type="project" value="UniProtKB-EC"/>
</dbReference>
<proteinExistence type="inferred from homology"/>
<dbReference type="PRINTS" id="PR00943">
    <property type="entry name" value="CUATPASE"/>
</dbReference>
<dbReference type="SFLD" id="SFLDG00002">
    <property type="entry name" value="C1.7:_P-type_atpase_like"/>
    <property type="match status" value="1"/>
</dbReference>
<evidence type="ECO:0000256" key="16">
    <source>
        <dbReference type="ARBA" id="ARBA00047424"/>
    </source>
</evidence>
<evidence type="ECO:0000313" key="19">
    <source>
        <dbReference type="EMBL" id="PZT48735.1"/>
    </source>
</evidence>
<dbReference type="Gene3D" id="2.70.150.10">
    <property type="entry name" value="Calcium-transporting ATPase, cytoplasmic transduction domain A"/>
    <property type="match status" value="1"/>
</dbReference>
<dbReference type="InterPro" id="IPR011017">
    <property type="entry name" value="TRASH_dom"/>
</dbReference>
<evidence type="ECO:0000256" key="11">
    <source>
        <dbReference type="ARBA" id="ARBA00022989"/>
    </source>
</evidence>
<dbReference type="PANTHER" id="PTHR43520">
    <property type="entry name" value="ATP7, ISOFORM B"/>
    <property type="match status" value="1"/>
</dbReference>
<keyword evidence="11 17" id="KW-1133">Transmembrane helix</keyword>
<keyword evidence="4 17" id="KW-1003">Cell membrane</keyword>
<dbReference type="GO" id="GO:0012505">
    <property type="term" value="C:endomembrane system"/>
    <property type="evidence" value="ECO:0007669"/>
    <property type="project" value="UniProtKB-SubCell"/>
</dbReference>
<dbReference type="EC" id="7.2.2.9" evidence="14"/>
<feature type="transmembrane region" description="Helical" evidence="17">
    <location>
        <begin position="454"/>
        <end position="479"/>
    </location>
</feature>
<dbReference type="GO" id="GO:0005524">
    <property type="term" value="F:ATP binding"/>
    <property type="evidence" value="ECO:0007669"/>
    <property type="project" value="UniProtKB-UniRule"/>
</dbReference>
<dbReference type="PROSITE" id="PS50846">
    <property type="entry name" value="HMA_2"/>
    <property type="match status" value="1"/>
</dbReference>
<dbReference type="GO" id="GO:0016887">
    <property type="term" value="F:ATP hydrolysis activity"/>
    <property type="evidence" value="ECO:0007669"/>
    <property type="project" value="InterPro"/>
</dbReference>
<dbReference type="SUPFAM" id="SSF81665">
    <property type="entry name" value="Calcium ATPase, transmembrane domain M"/>
    <property type="match status" value="1"/>
</dbReference>
<protein>
    <recommendedName>
        <fullName evidence="15">Copper-transporting ATPase</fullName>
        <ecNumber evidence="14">7.2.2.9</ecNumber>
    </recommendedName>
</protein>
<dbReference type="Gene3D" id="3.40.1110.10">
    <property type="entry name" value="Calcium-transporting ATPase, cytoplasmic domain N"/>
    <property type="match status" value="1"/>
</dbReference>
<evidence type="ECO:0000256" key="2">
    <source>
        <dbReference type="ARBA" id="ARBA00004236"/>
    </source>
</evidence>
<dbReference type="NCBIfam" id="TIGR01494">
    <property type="entry name" value="ATPase_P-type"/>
    <property type="match status" value="1"/>
</dbReference>
<dbReference type="InterPro" id="IPR023214">
    <property type="entry name" value="HAD_sf"/>
</dbReference>
<feature type="transmembrane region" description="Helical" evidence="17">
    <location>
        <begin position="173"/>
        <end position="192"/>
    </location>
</feature>
<evidence type="ECO:0000256" key="12">
    <source>
        <dbReference type="ARBA" id="ARBA00023136"/>
    </source>
</evidence>
<dbReference type="SFLD" id="SFLDF00027">
    <property type="entry name" value="p-type_atpase"/>
    <property type="match status" value="1"/>
</dbReference>
<feature type="transmembrane region" description="Helical" evidence="17">
    <location>
        <begin position="424"/>
        <end position="448"/>
    </location>
</feature>
<evidence type="ECO:0000256" key="8">
    <source>
        <dbReference type="ARBA" id="ARBA00022741"/>
    </source>
</evidence>
<dbReference type="CDD" id="cd02079">
    <property type="entry name" value="P-type_ATPase_HM"/>
    <property type="match status" value="1"/>
</dbReference>
<dbReference type="Gene3D" id="3.30.70.100">
    <property type="match status" value="1"/>
</dbReference>
<evidence type="ECO:0000256" key="15">
    <source>
        <dbReference type="ARBA" id="ARBA00040690"/>
    </source>
</evidence>
<dbReference type="GO" id="GO:0055070">
    <property type="term" value="P:copper ion homeostasis"/>
    <property type="evidence" value="ECO:0007669"/>
    <property type="project" value="TreeGrafter"/>
</dbReference>
<keyword evidence="8 17" id="KW-0547">Nucleotide-binding</keyword>
<dbReference type="Gene3D" id="3.40.50.1000">
    <property type="entry name" value="HAD superfamily/HAD-like"/>
    <property type="match status" value="1"/>
</dbReference>
<dbReference type="PANTHER" id="PTHR43520:SF8">
    <property type="entry name" value="P-TYPE CU(+) TRANSPORTER"/>
    <property type="match status" value="1"/>
</dbReference>
<dbReference type="Pfam" id="PF00702">
    <property type="entry name" value="Hydrolase"/>
    <property type="match status" value="1"/>
</dbReference>
<keyword evidence="5" id="KW-0597">Phosphoprotein</keyword>
<organism evidence="19 20">
    <name type="scientific">Helicobacter valdiviensis</name>
    <dbReference type="NCBI Taxonomy" id="1458358"/>
    <lineage>
        <taxon>Bacteria</taxon>
        <taxon>Pseudomonadati</taxon>
        <taxon>Campylobacterota</taxon>
        <taxon>Epsilonproteobacteria</taxon>
        <taxon>Campylobacterales</taxon>
        <taxon>Helicobacteraceae</taxon>
        <taxon>Helicobacter</taxon>
    </lineage>
</organism>
<dbReference type="NCBIfam" id="TIGR01511">
    <property type="entry name" value="ATPase-IB1_Cu"/>
    <property type="match status" value="1"/>
</dbReference>
<dbReference type="InterPro" id="IPR036163">
    <property type="entry name" value="HMA_dom_sf"/>
</dbReference>
<name>A0A2W6MW48_9HELI</name>
<dbReference type="NCBIfam" id="TIGR01525">
    <property type="entry name" value="ATPase-IB_hvy"/>
    <property type="match status" value="1"/>
</dbReference>
<sequence>MLRKCNHCHLEFDTNSLIKTQIKGEDKYFCCKGCKGVYELLLDEGLEDFYAKLGNQALSPVESSQNEGLEYFDSEAFFEKYIQEKEDLCEATLILEKIHCIACVWLNEKILTKQEGIKKALINYTNHKATILFDKDKIKLSQIIALIRMLGYDAHVYDSKIQEQYIKKEKRDYYIKMSVGIFCVMNIMWIAVAQYAGYFSGISQDMKNILNFAGFVLSTPVLFFSGSIFWRGAYAALRFKVPNMDLLVISGATLGYLYSIYASFYGGETYFESVAMIVTFVLVGKFLEIRGKKSAVDSLDMLNATMPLSVVVCEGGEKREKAIEAVKVGDLIEVRVGERIALDGILKSSEAVCDESALSGESLPVFKKYANPILSGSLVLNNPFIYEVTKSFKDSLMSKLIHLVEESLNARPRIEEIANKISRYFSVVILSLAMLTFLVWFFGIYAGFEKSLMVMISVIIIACPCALALATPIASLVGLNEAFKRKILFKEAKFIESIAQASVLVLDKTGTLTKGKLKVVDKIAYCEDFSILKQILAKSNHPIALALLEYLGRDLDKEVEFSRLEQVSARGMSAKLGEDFYYGGNEAHLLENGIKIPTEIQEKFKERSIFCYAKNNELLAVFMLEDELKEDAKVALKSIKQMGISLVLLSGDNHGVCKKIAQELGISEYYANCSPISKADFVDKIHKSGKKVIMVGDGINDALALSKSDVAIAMGGGIDVAISVSDVVVLDDKVGGIREAIYLGRRTYSFIKQNLWISLVYNLLTIPLAMAGYVIPLIAALSMSLSSLLVVGNSMRIKKDCEE</sequence>
<keyword evidence="10" id="KW-1278">Translocase</keyword>
<dbReference type="AlphaFoldDB" id="A0A2W6MW48"/>
<dbReference type="RefSeq" id="WP_181450928.1">
    <property type="nucleotide sequence ID" value="NZ_NBIU01000004.1"/>
</dbReference>
<keyword evidence="7 17" id="KW-0479">Metal-binding</keyword>
<dbReference type="InterPro" id="IPR036412">
    <property type="entry name" value="HAD-like_sf"/>
</dbReference>
<evidence type="ECO:0000256" key="1">
    <source>
        <dbReference type="ARBA" id="ARBA00004127"/>
    </source>
</evidence>
<dbReference type="InterPro" id="IPR001757">
    <property type="entry name" value="P_typ_ATPase"/>
</dbReference>
<evidence type="ECO:0000259" key="18">
    <source>
        <dbReference type="PROSITE" id="PS50846"/>
    </source>
</evidence>
<dbReference type="Proteomes" id="UP000249746">
    <property type="component" value="Unassembled WGS sequence"/>
</dbReference>
<comment type="catalytic activity">
    <reaction evidence="16">
        <text>Cu(2+)(in) + ATP + H2O = Cu(2+)(out) + ADP + phosphate + H(+)</text>
        <dbReference type="Rhea" id="RHEA:10376"/>
        <dbReference type="ChEBI" id="CHEBI:15377"/>
        <dbReference type="ChEBI" id="CHEBI:15378"/>
        <dbReference type="ChEBI" id="CHEBI:29036"/>
        <dbReference type="ChEBI" id="CHEBI:30616"/>
        <dbReference type="ChEBI" id="CHEBI:43474"/>
        <dbReference type="ChEBI" id="CHEBI:456216"/>
        <dbReference type="EC" id="7.2.2.9"/>
    </reaction>
</comment>
<dbReference type="CDD" id="cd00371">
    <property type="entry name" value="HMA"/>
    <property type="match status" value="1"/>
</dbReference>
<evidence type="ECO:0000256" key="6">
    <source>
        <dbReference type="ARBA" id="ARBA00022692"/>
    </source>
</evidence>
<dbReference type="Pfam" id="PF00403">
    <property type="entry name" value="HMA"/>
    <property type="match status" value="1"/>
</dbReference>
<dbReference type="PRINTS" id="PR00119">
    <property type="entry name" value="CATATPASE"/>
</dbReference>
<evidence type="ECO:0000256" key="10">
    <source>
        <dbReference type="ARBA" id="ARBA00022967"/>
    </source>
</evidence>
<feature type="domain" description="HMA" evidence="18">
    <location>
        <begin position="89"/>
        <end position="155"/>
    </location>
</feature>
<dbReference type="InterPro" id="IPR059000">
    <property type="entry name" value="ATPase_P-type_domA"/>
</dbReference>
<comment type="subcellular location">
    <subcellularLocation>
        <location evidence="2 17">Cell membrane</location>
    </subcellularLocation>
    <subcellularLocation>
        <location evidence="1">Endomembrane system</location>
        <topology evidence="1">Multi-pass membrane protein</topology>
    </subcellularLocation>
</comment>
<comment type="caution">
    <text evidence="19">The sequence shown here is derived from an EMBL/GenBank/DDBJ whole genome shotgun (WGS) entry which is preliminary data.</text>
</comment>
<dbReference type="Pfam" id="PF00122">
    <property type="entry name" value="E1-E2_ATPase"/>
    <property type="match status" value="1"/>
</dbReference>
<evidence type="ECO:0000256" key="5">
    <source>
        <dbReference type="ARBA" id="ARBA00022553"/>
    </source>
</evidence>
<feature type="transmembrane region" description="Helical" evidence="17">
    <location>
        <begin position="270"/>
        <end position="287"/>
    </location>
</feature>
<evidence type="ECO:0000313" key="20">
    <source>
        <dbReference type="Proteomes" id="UP000249746"/>
    </source>
</evidence>
<dbReference type="SFLD" id="SFLDS00003">
    <property type="entry name" value="Haloacid_Dehalogenase"/>
    <property type="match status" value="1"/>
</dbReference>
<dbReference type="GO" id="GO:0005507">
    <property type="term" value="F:copper ion binding"/>
    <property type="evidence" value="ECO:0007669"/>
    <property type="project" value="TreeGrafter"/>
</dbReference>
<dbReference type="PROSITE" id="PS00154">
    <property type="entry name" value="ATPASE_E1_E2"/>
    <property type="match status" value="1"/>
</dbReference>
<dbReference type="InterPro" id="IPR044492">
    <property type="entry name" value="P_typ_ATPase_HD_dom"/>
</dbReference>
<evidence type="ECO:0000256" key="4">
    <source>
        <dbReference type="ARBA" id="ARBA00022475"/>
    </source>
</evidence>
<evidence type="ECO:0000256" key="17">
    <source>
        <dbReference type="RuleBase" id="RU362081"/>
    </source>
</evidence>
<dbReference type="InterPro" id="IPR006121">
    <property type="entry name" value="HMA_dom"/>
</dbReference>
<evidence type="ECO:0000256" key="13">
    <source>
        <dbReference type="ARBA" id="ARBA00037143"/>
    </source>
</evidence>
<keyword evidence="20" id="KW-1185">Reference proteome</keyword>
<accession>A0A2W6MW48</accession>
<gene>
    <name evidence="19" type="ORF">B6S12_02515</name>
</gene>